<dbReference type="VEuPathDB" id="MicrosporidiaDB:M896_030870"/>
<reference evidence="2 3" key="1">
    <citation type="journal article" date="2014" name="MBio">
        <title>The Ordospora colligata genome; evolution of extreme reduction in microsporidia and host-to-parasite horizontal gene transfer.</title>
        <authorList>
            <person name="Pombert J.-F."/>
            <person name="Haag K.L."/>
            <person name="Beidas S."/>
            <person name="Ebert D."/>
            <person name="Keeling P.J."/>
        </authorList>
    </citation>
    <scope>NUCLEOTIDE SEQUENCE [LARGE SCALE GENOMIC DNA]</scope>
    <source>
        <strain evidence="2 3">OC4</strain>
    </source>
</reference>
<dbReference type="InParanoid" id="A0A0B2UMA1"/>
<sequence length="281" mass="32158">MHERDVIAKIEKIFEIEDPSVVAGSTKDAISEILEGAVFPISHPFYTDFILFSLDVLYPDVEDALRLLKNSGFTKEQFEASGLRKAIERAAQVNGACVEEVLKMYDDSMPKRRKKVSWDANLITIKEIERTVMESDVQDVVETLRRDPRSSKRNANVHGSPKHTNIQERQELKWIKPIKIDTEKILQKSSGMIEEEIRESSTIMMQNTEEHRKFTPVNCTTSTYSITEENETKIIPVITFAKGKAFFDFKKIVEERHINKDVINQILDDADVISAIILAKT</sequence>
<proteinExistence type="predicted"/>
<keyword evidence="3" id="KW-1185">Reference proteome</keyword>
<dbReference type="HOGENOM" id="CLU_1057794_0_0_1"/>
<gene>
    <name evidence="2" type="ORF">M896_030870</name>
</gene>
<dbReference type="OrthoDB" id="2190805at2759"/>
<name>A0A0B2UMA1_9MICR</name>
<feature type="region of interest" description="Disordered" evidence="1">
    <location>
        <begin position="144"/>
        <end position="165"/>
    </location>
</feature>
<protein>
    <submittedName>
        <fullName evidence="2">Uncharacterized protein</fullName>
    </submittedName>
</protein>
<evidence type="ECO:0000313" key="2">
    <source>
        <dbReference type="EMBL" id="KHN70100.1"/>
    </source>
</evidence>
<dbReference type="Proteomes" id="UP000031056">
    <property type="component" value="Unassembled WGS sequence"/>
</dbReference>
<dbReference type="EMBL" id="JOKQ01000003">
    <property type="protein sequence ID" value="KHN70100.1"/>
    <property type="molecule type" value="Genomic_DNA"/>
</dbReference>
<evidence type="ECO:0000313" key="3">
    <source>
        <dbReference type="Proteomes" id="UP000031056"/>
    </source>
</evidence>
<dbReference type="AlphaFoldDB" id="A0A0B2UMA1"/>
<dbReference type="RefSeq" id="XP_014564142.1">
    <property type="nucleotide sequence ID" value="XM_014708656.1"/>
</dbReference>
<accession>A0A0B2UMA1</accession>
<dbReference type="GeneID" id="26261371"/>
<organism evidence="2 3">
    <name type="scientific">Ordospora colligata OC4</name>
    <dbReference type="NCBI Taxonomy" id="1354746"/>
    <lineage>
        <taxon>Eukaryota</taxon>
        <taxon>Fungi</taxon>
        <taxon>Fungi incertae sedis</taxon>
        <taxon>Microsporidia</taxon>
        <taxon>Ordosporidae</taxon>
        <taxon>Ordospora</taxon>
    </lineage>
</organism>
<evidence type="ECO:0000256" key="1">
    <source>
        <dbReference type="SAM" id="MobiDB-lite"/>
    </source>
</evidence>
<comment type="caution">
    <text evidence="2">The sequence shown here is derived from an EMBL/GenBank/DDBJ whole genome shotgun (WGS) entry which is preliminary data.</text>
</comment>